<organism evidence="2 3">
    <name type="scientific">Spirodela intermedia</name>
    <name type="common">Intermediate duckweed</name>
    <dbReference type="NCBI Taxonomy" id="51605"/>
    <lineage>
        <taxon>Eukaryota</taxon>
        <taxon>Viridiplantae</taxon>
        <taxon>Streptophyta</taxon>
        <taxon>Embryophyta</taxon>
        <taxon>Tracheophyta</taxon>
        <taxon>Spermatophyta</taxon>
        <taxon>Magnoliopsida</taxon>
        <taxon>Liliopsida</taxon>
        <taxon>Araceae</taxon>
        <taxon>Lemnoideae</taxon>
        <taxon>Spirodela</taxon>
    </lineage>
</organism>
<dbReference type="PANTHER" id="PTHR35122:SF2">
    <property type="entry name" value="OS04G0598000 PROTEIN"/>
    <property type="match status" value="1"/>
</dbReference>
<sequence>MAANQQRKRVIGFVERLSKDILVRRAAELNQPFVFPALVSVSARRGVHTSSYDKNHEEHIRPALVPDDVIQPHSTTSWGPHPATGVFGPSDRNHHPDSSTASAGNGGAASVLDQKAWFRPLEDVEKPPPLA</sequence>
<accession>A0A7I8LA49</accession>
<dbReference type="Proteomes" id="UP000663760">
    <property type="component" value="Chromosome 13"/>
</dbReference>
<dbReference type="AlphaFoldDB" id="A0A7I8LA49"/>
<dbReference type="InterPro" id="IPR039291">
    <property type="entry name" value="At5g17165-like"/>
</dbReference>
<proteinExistence type="predicted"/>
<feature type="region of interest" description="Disordered" evidence="1">
    <location>
        <begin position="69"/>
        <end position="108"/>
    </location>
</feature>
<evidence type="ECO:0000256" key="1">
    <source>
        <dbReference type="SAM" id="MobiDB-lite"/>
    </source>
</evidence>
<dbReference type="EMBL" id="LR746276">
    <property type="protein sequence ID" value="CAA7406536.1"/>
    <property type="molecule type" value="Genomic_DNA"/>
</dbReference>
<dbReference type="PANTHER" id="PTHR35122">
    <property type="entry name" value="OSJNBA0093F12.14 PROTEIN"/>
    <property type="match status" value="1"/>
</dbReference>
<evidence type="ECO:0000313" key="2">
    <source>
        <dbReference type="EMBL" id="CAA7406536.1"/>
    </source>
</evidence>
<reference evidence="2" key="1">
    <citation type="submission" date="2020-02" db="EMBL/GenBank/DDBJ databases">
        <authorList>
            <person name="Scholz U."/>
            <person name="Mascher M."/>
            <person name="Fiebig A."/>
        </authorList>
    </citation>
    <scope>NUCLEOTIDE SEQUENCE</scope>
</reference>
<dbReference type="OrthoDB" id="606645at2759"/>
<name>A0A7I8LA49_SPIIN</name>
<evidence type="ECO:0000313" key="3">
    <source>
        <dbReference type="Proteomes" id="UP000663760"/>
    </source>
</evidence>
<gene>
    <name evidence="2" type="ORF">SI8410_13017214</name>
</gene>
<dbReference type="Pfam" id="PF22272">
    <property type="entry name" value="LEA_3b"/>
    <property type="match status" value="1"/>
</dbReference>
<keyword evidence="3" id="KW-1185">Reference proteome</keyword>
<protein>
    <submittedName>
        <fullName evidence="2">Uncharacterized protein</fullName>
    </submittedName>
</protein>